<protein>
    <submittedName>
        <fullName evidence="1">Uncharacterized protein</fullName>
    </submittedName>
</protein>
<evidence type="ECO:0000313" key="1">
    <source>
        <dbReference type="EMBL" id="KAI8442281.1"/>
    </source>
</evidence>
<evidence type="ECO:0000313" key="2">
    <source>
        <dbReference type="Proteomes" id="UP001064048"/>
    </source>
</evidence>
<keyword evidence="2" id="KW-1185">Reference proteome</keyword>
<comment type="caution">
    <text evidence="1">The sequence shown here is derived from an EMBL/GenBank/DDBJ whole genome shotgun (WGS) entry which is preliminary data.</text>
</comment>
<sequence>MPRLARIGNYPIPFSEQAYTRIRDKVADDKVHYQIILIGLKEMIRKIKLFILGALLTLSSGGVTNDSRDGFSSEEQGTLKRSYRQHPLIDTLLQSVNPKYEPKQPDDFFDFLRDQYPLPDGLKSPLSEYDYIIVGAGSAGCTLAARLTEDPKTTVLLLEAGKGEMFTTDAPAIAAFFQRTDYTWQYFMEKEPGVCLGKAIGGTSVINYMIYTRGRPEEWNRIAAAGNVGWSYDEVLEYYKKSERSNGGPGGSKAVRRGMMISEKIFDAAYGSIDDTDTWSPFLMLLHPESFGFIELKDNNPWSHPRMHGRYLSDAGGKDVATFVAAVRFVQELVATTPFQRFGARLHRAQYPACRALPFDSDAYWECAVRTLTATLHHQIATCRMGPAGDPQAVVDPRLRVHGLRNLRVVDSSIIPRTVAAHTNAPAIMIGEKAADMIKEDANR</sequence>
<name>A0ACC0L1N0_CHOFU</name>
<dbReference type="EMBL" id="CM046109">
    <property type="protein sequence ID" value="KAI8442281.1"/>
    <property type="molecule type" value="Genomic_DNA"/>
</dbReference>
<accession>A0ACC0L1N0</accession>
<dbReference type="Proteomes" id="UP001064048">
    <property type="component" value="Chromosome 9"/>
</dbReference>
<proteinExistence type="predicted"/>
<gene>
    <name evidence="1" type="ORF">MSG28_005839</name>
</gene>
<organism evidence="1 2">
    <name type="scientific">Choristoneura fumiferana</name>
    <name type="common">Spruce budworm moth</name>
    <name type="synonym">Archips fumiferana</name>
    <dbReference type="NCBI Taxonomy" id="7141"/>
    <lineage>
        <taxon>Eukaryota</taxon>
        <taxon>Metazoa</taxon>
        <taxon>Ecdysozoa</taxon>
        <taxon>Arthropoda</taxon>
        <taxon>Hexapoda</taxon>
        <taxon>Insecta</taxon>
        <taxon>Pterygota</taxon>
        <taxon>Neoptera</taxon>
        <taxon>Endopterygota</taxon>
        <taxon>Lepidoptera</taxon>
        <taxon>Glossata</taxon>
        <taxon>Ditrysia</taxon>
        <taxon>Tortricoidea</taxon>
        <taxon>Tortricidae</taxon>
        <taxon>Tortricinae</taxon>
        <taxon>Choristoneura</taxon>
    </lineage>
</organism>
<reference evidence="1 2" key="1">
    <citation type="journal article" date="2022" name="Genome Biol. Evol.">
        <title>The Spruce Budworm Genome: Reconstructing the Evolutionary History of Antifreeze Proteins.</title>
        <authorList>
            <person name="Beliveau C."/>
            <person name="Gagne P."/>
            <person name="Picq S."/>
            <person name="Vernygora O."/>
            <person name="Keeling C.I."/>
            <person name="Pinkney K."/>
            <person name="Doucet D."/>
            <person name="Wen F."/>
            <person name="Johnston J.S."/>
            <person name="Maaroufi H."/>
            <person name="Boyle B."/>
            <person name="Laroche J."/>
            <person name="Dewar K."/>
            <person name="Juretic N."/>
            <person name="Blackburn G."/>
            <person name="Nisole A."/>
            <person name="Brunet B."/>
            <person name="Brandao M."/>
            <person name="Lumley L."/>
            <person name="Duan J."/>
            <person name="Quan G."/>
            <person name="Lucarotti C.J."/>
            <person name="Roe A.D."/>
            <person name="Sperling F.A.H."/>
            <person name="Levesque R.C."/>
            <person name="Cusson M."/>
        </authorList>
    </citation>
    <scope>NUCLEOTIDE SEQUENCE [LARGE SCALE GENOMIC DNA]</scope>
    <source>
        <strain evidence="1">Glfc:IPQL:Cfum</strain>
    </source>
</reference>